<dbReference type="EMBL" id="MU118022">
    <property type="protein sequence ID" value="KAF9647992.1"/>
    <property type="molecule type" value="Genomic_DNA"/>
</dbReference>
<reference evidence="1" key="1">
    <citation type="submission" date="2019-10" db="EMBL/GenBank/DDBJ databases">
        <authorList>
            <consortium name="DOE Joint Genome Institute"/>
            <person name="Kuo A."/>
            <person name="Miyauchi S."/>
            <person name="Kiss E."/>
            <person name="Drula E."/>
            <person name="Kohler A."/>
            <person name="Sanchez-Garcia M."/>
            <person name="Andreopoulos B."/>
            <person name="Barry K.W."/>
            <person name="Bonito G."/>
            <person name="Buee M."/>
            <person name="Carver A."/>
            <person name="Chen C."/>
            <person name="Cichocki N."/>
            <person name="Clum A."/>
            <person name="Culley D."/>
            <person name="Crous P.W."/>
            <person name="Fauchery L."/>
            <person name="Girlanda M."/>
            <person name="Hayes R."/>
            <person name="Keri Z."/>
            <person name="Labutti K."/>
            <person name="Lipzen A."/>
            <person name="Lombard V."/>
            <person name="Magnuson J."/>
            <person name="Maillard F."/>
            <person name="Morin E."/>
            <person name="Murat C."/>
            <person name="Nolan M."/>
            <person name="Ohm R."/>
            <person name="Pangilinan J."/>
            <person name="Pereira M."/>
            <person name="Perotto S."/>
            <person name="Peter M."/>
            <person name="Riley R."/>
            <person name="Sitrit Y."/>
            <person name="Stielow B."/>
            <person name="Szollosi G."/>
            <person name="Zifcakova L."/>
            <person name="Stursova M."/>
            <person name="Spatafora J.W."/>
            <person name="Tedersoo L."/>
            <person name="Vaario L.-M."/>
            <person name="Yamada A."/>
            <person name="Yan M."/>
            <person name="Wang P."/>
            <person name="Xu J."/>
            <person name="Bruns T."/>
            <person name="Baldrian P."/>
            <person name="Vilgalys R."/>
            <person name="Henrissat B."/>
            <person name="Grigoriev I.V."/>
            <person name="Hibbett D."/>
            <person name="Nagy L.G."/>
            <person name="Martin F.M."/>
        </authorList>
    </citation>
    <scope>NUCLEOTIDE SEQUENCE</scope>
    <source>
        <strain evidence="1">P2</strain>
    </source>
</reference>
<keyword evidence="2" id="KW-1185">Reference proteome</keyword>
<gene>
    <name evidence="1" type="ORF">BDM02DRAFT_3187522</name>
</gene>
<comment type="caution">
    <text evidence="1">The sequence shown here is derived from an EMBL/GenBank/DDBJ whole genome shotgun (WGS) entry which is preliminary data.</text>
</comment>
<evidence type="ECO:0000313" key="2">
    <source>
        <dbReference type="Proteomes" id="UP000886501"/>
    </source>
</evidence>
<sequence>MSLPPNTHKDEPSVPKNRPPLSIMGREANIRSIKALEKQIEEGEGDLIGLKRARNSLLNISTRVPPEILGRIFVRCLVRNTDYSLRSPSHFDGLRKGSYNFLLVCHHWFEVASLTPGLWDFWGNTLQDWKKRYHRSRFVPLDLVLDGNKCDSWESFDESLQNAVGGRVTRGTIRQVHLNSHDMNTLTSIISSLTPDDEGAQNENIESIIVRNWGPHPVDVSKFLARSRLSKLRLLDLSGNVRILSWDFLAFRTTLLTALMLGINELSSSPSLTTSQLLSVLTSNPNLRELKLLNLAIPNDTDGATFQVPLRNLNMLSLTGDFRHVLGLLRQLILPETLDNIHLAGFNCTVGDISQTFGPYMRNYFQRDARFQDRLGLYSSSSPTSISIAVNVISTHFIVLMPKPPFVVFMLLLADQPPPEPEE</sequence>
<accession>A0ACB6ZEL8</accession>
<reference evidence="1" key="2">
    <citation type="journal article" date="2020" name="Nat. Commun.">
        <title>Large-scale genome sequencing of mycorrhizal fungi provides insights into the early evolution of symbiotic traits.</title>
        <authorList>
            <person name="Miyauchi S."/>
            <person name="Kiss E."/>
            <person name="Kuo A."/>
            <person name="Drula E."/>
            <person name="Kohler A."/>
            <person name="Sanchez-Garcia M."/>
            <person name="Morin E."/>
            <person name="Andreopoulos B."/>
            <person name="Barry K.W."/>
            <person name="Bonito G."/>
            <person name="Buee M."/>
            <person name="Carver A."/>
            <person name="Chen C."/>
            <person name="Cichocki N."/>
            <person name="Clum A."/>
            <person name="Culley D."/>
            <person name="Crous P.W."/>
            <person name="Fauchery L."/>
            <person name="Girlanda M."/>
            <person name="Hayes R.D."/>
            <person name="Keri Z."/>
            <person name="LaButti K."/>
            <person name="Lipzen A."/>
            <person name="Lombard V."/>
            <person name="Magnuson J."/>
            <person name="Maillard F."/>
            <person name="Murat C."/>
            <person name="Nolan M."/>
            <person name="Ohm R.A."/>
            <person name="Pangilinan J."/>
            <person name="Pereira M.F."/>
            <person name="Perotto S."/>
            <person name="Peter M."/>
            <person name="Pfister S."/>
            <person name="Riley R."/>
            <person name="Sitrit Y."/>
            <person name="Stielow J.B."/>
            <person name="Szollosi G."/>
            <person name="Zifcakova L."/>
            <person name="Stursova M."/>
            <person name="Spatafora J.W."/>
            <person name="Tedersoo L."/>
            <person name="Vaario L.M."/>
            <person name="Yamada A."/>
            <person name="Yan M."/>
            <person name="Wang P."/>
            <person name="Xu J."/>
            <person name="Bruns T."/>
            <person name="Baldrian P."/>
            <person name="Vilgalys R."/>
            <person name="Dunand C."/>
            <person name="Henrissat B."/>
            <person name="Grigoriev I.V."/>
            <person name="Hibbett D."/>
            <person name="Nagy L.G."/>
            <person name="Martin F.M."/>
        </authorList>
    </citation>
    <scope>NUCLEOTIDE SEQUENCE</scope>
    <source>
        <strain evidence="1">P2</strain>
    </source>
</reference>
<organism evidence="1 2">
    <name type="scientific">Thelephora ganbajun</name>
    <name type="common">Ganba fungus</name>
    <dbReference type="NCBI Taxonomy" id="370292"/>
    <lineage>
        <taxon>Eukaryota</taxon>
        <taxon>Fungi</taxon>
        <taxon>Dikarya</taxon>
        <taxon>Basidiomycota</taxon>
        <taxon>Agaricomycotina</taxon>
        <taxon>Agaricomycetes</taxon>
        <taxon>Thelephorales</taxon>
        <taxon>Thelephoraceae</taxon>
        <taxon>Thelephora</taxon>
    </lineage>
</organism>
<evidence type="ECO:0000313" key="1">
    <source>
        <dbReference type="EMBL" id="KAF9647992.1"/>
    </source>
</evidence>
<name>A0ACB6ZEL8_THEGA</name>
<proteinExistence type="predicted"/>
<dbReference type="Proteomes" id="UP000886501">
    <property type="component" value="Unassembled WGS sequence"/>
</dbReference>
<protein>
    <submittedName>
        <fullName evidence="1">Uncharacterized protein</fullName>
    </submittedName>
</protein>